<dbReference type="OrthoDB" id="1021492at2759"/>
<protein>
    <recommendedName>
        <fullName evidence="3">SHSP domain-containing protein</fullName>
    </recommendedName>
</protein>
<reference evidence="1" key="1">
    <citation type="submission" date="2020-01" db="EMBL/GenBank/DDBJ databases">
        <authorList>
            <person name="Mishra B."/>
        </authorList>
    </citation>
    <scope>NUCLEOTIDE SEQUENCE [LARGE SCALE GENOMIC DNA]</scope>
</reference>
<keyword evidence="2" id="KW-1185">Reference proteome</keyword>
<dbReference type="Gene3D" id="2.60.40.790">
    <property type="match status" value="1"/>
</dbReference>
<dbReference type="SUPFAM" id="SSF49764">
    <property type="entry name" value="HSP20-like chaperones"/>
    <property type="match status" value="1"/>
</dbReference>
<comment type="caution">
    <text evidence="1">The sequence shown here is derived from an EMBL/GenBank/DDBJ whole genome shotgun (WGS) entry which is preliminary data.</text>
</comment>
<dbReference type="AlphaFoldDB" id="A0A6D2JYF6"/>
<dbReference type="PANTHER" id="PTHR46991:SF10">
    <property type="entry name" value="HEAT SHOCK PROTEIN HSP20_ALPHA CRYSTALLIN FAMILY"/>
    <property type="match status" value="1"/>
</dbReference>
<sequence>MAPGFNIFDMTQVCQDRFHATNNQFQQSGPKGFIEVKVLETNDIYVRVDLPGVPDDAVRYRVDGVRQKVVFFSGETLDDGGVREYSGTTGLGCDCCDITGVDAKMKDGVLKMVVSRVKVKDHENKCSLTLPPPFTGRSGSKVEAHPFVVRGRKGANYTESRADGSLYLVVDMPGVSEGDEELIRREYEVKFTGEAKHVSEHDEGGRLYVGKVGGTPDFGTPSLVRHTVTGEIKFGVFKILITPPSNSNNE</sequence>
<organism evidence="1 2">
    <name type="scientific">Microthlaspi erraticum</name>
    <dbReference type="NCBI Taxonomy" id="1685480"/>
    <lineage>
        <taxon>Eukaryota</taxon>
        <taxon>Viridiplantae</taxon>
        <taxon>Streptophyta</taxon>
        <taxon>Embryophyta</taxon>
        <taxon>Tracheophyta</taxon>
        <taxon>Spermatophyta</taxon>
        <taxon>Magnoliopsida</taxon>
        <taxon>eudicotyledons</taxon>
        <taxon>Gunneridae</taxon>
        <taxon>Pentapetalae</taxon>
        <taxon>rosids</taxon>
        <taxon>malvids</taxon>
        <taxon>Brassicales</taxon>
        <taxon>Brassicaceae</taxon>
        <taxon>Coluteocarpeae</taxon>
        <taxon>Microthlaspi</taxon>
    </lineage>
</organism>
<evidence type="ECO:0000313" key="2">
    <source>
        <dbReference type="Proteomes" id="UP000467841"/>
    </source>
</evidence>
<dbReference type="PANTHER" id="PTHR46991">
    <property type="entry name" value="23.5 KDA HEAT SHOCK PROTEIN, MITOCHONDRIAL"/>
    <property type="match status" value="1"/>
</dbReference>
<proteinExistence type="predicted"/>
<dbReference type="CDD" id="cd00298">
    <property type="entry name" value="ACD_sHsps_p23-like"/>
    <property type="match status" value="1"/>
</dbReference>
<dbReference type="Proteomes" id="UP000467841">
    <property type="component" value="Unassembled WGS sequence"/>
</dbReference>
<dbReference type="EMBL" id="CACVBM020001296">
    <property type="protein sequence ID" value="CAA7044362.1"/>
    <property type="molecule type" value="Genomic_DNA"/>
</dbReference>
<dbReference type="InterPro" id="IPR008978">
    <property type="entry name" value="HSP20-like_chaperone"/>
</dbReference>
<accession>A0A6D2JYF6</accession>
<evidence type="ECO:0008006" key="3">
    <source>
        <dbReference type="Google" id="ProtNLM"/>
    </source>
</evidence>
<name>A0A6D2JYF6_9BRAS</name>
<dbReference type="InterPro" id="IPR044656">
    <property type="entry name" value="HSP14.7/HSP23.5/HSP23.6-like"/>
</dbReference>
<evidence type="ECO:0000313" key="1">
    <source>
        <dbReference type="EMBL" id="CAA7044362.1"/>
    </source>
</evidence>
<gene>
    <name evidence="1" type="ORF">MERR_LOCUS31597</name>
</gene>